<feature type="region of interest" description="Disordered" evidence="1">
    <location>
        <begin position="211"/>
        <end position="232"/>
    </location>
</feature>
<keyword evidence="2" id="KW-0614">Plasmid</keyword>
<gene>
    <name evidence="2" type="ORF">CUJ84_pRLN2000312</name>
</gene>
<sequence>MIDRSQPRPMSLIAKLLSILVIALALVGVDAQNAAAAITYERLSLDDGRRLLVIKGEFEPSDDPMKLVAVYSEYQPTVISFDSNGGSVVAAIKSGRAIRALSANTVQIRSTQCASACALAFLGGVKRSAEAGSIGVHQASFSDDAALDNKTAVATVQTMTGEIIGYLSDIGVSPNLLRLSLSIESSDMRYLTTAEMRDWNIITSNDAVTAQTADNPVSSPNPKAEATATAPRTSRDNALEFIRRYHEAWSRDNSTALAFMHKAYEDQVTFYGKVVDRDAVMKDKATFAQRWPERIYSVKPGSEAAVCAEKCDVSGVVEWFARSRERGKTSSGMAEFALVWNPATSQIESENSKVLATDRGAQAPDRIISQWHVENGECRGSTNPDSPETQTACARREQIGAMLDTFGWCYGHKNDYGYQMKWHLCDAASNRL</sequence>
<protein>
    <submittedName>
        <fullName evidence="2">Uncharacterized protein</fullName>
    </submittedName>
</protein>
<dbReference type="SUPFAM" id="SSF52096">
    <property type="entry name" value="ClpP/crotonase"/>
    <property type="match status" value="1"/>
</dbReference>
<dbReference type="Gene3D" id="3.90.226.10">
    <property type="entry name" value="2-enoyl-CoA Hydratase, Chain A, domain 1"/>
    <property type="match status" value="1"/>
</dbReference>
<proteinExistence type="predicted"/>
<geneLocation type="plasmid" evidence="3">
    <name>prln2</name>
</geneLocation>
<evidence type="ECO:0000256" key="1">
    <source>
        <dbReference type="SAM" id="MobiDB-lite"/>
    </source>
</evidence>
<dbReference type="AlphaFoldDB" id="A0A2K9ZFM9"/>
<organism evidence="2 3">
    <name type="scientific">Rhizobium leguminosarum</name>
    <dbReference type="NCBI Taxonomy" id="384"/>
    <lineage>
        <taxon>Bacteria</taxon>
        <taxon>Pseudomonadati</taxon>
        <taxon>Pseudomonadota</taxon>
        <taxon>Alphaproteobacteria</taxon>
        <taxon>Hyphomicrobiales</taxon>
        <taxon>Rhizobiaceae</taxon>
        <taxon>Rhizobium/Agrobacterium group</taxon>
        <taxon>Rhizobium</taxon>
    </lineage>
</organism>
<dbReference type="Proteomes" id="UP000238523">
    <property type="component" value="Plasmid pRLN2"/>
</dbReference>
<evidence type="ECO:0000313" key="3">
    <source>
        <dbReference type="Proteomes" id="UP000238523"/>
    </source>
</evidence>
<name>A0A2K9ZFM9_RHILE</name>
<reference evidence="2 3" key="1">
    <citation type="submission" date="2017-11" db="EMBL/GenBank/DDBJ databases">
        <title>Complete genome of Rhizobium leguminosarum Norway, an ineffective micro-symbiont.</title>
        <authorList>
            <person name="Hoffrichter A."/>
            <person name="Liang J."/>
            <person name="Brachmann A."/>
            <person name="Marin M."/>
        </authorList>
    </citation>
    <scope>NUCLEOTIDE SEQUENCE [LARGE SCALE GENOMIC DNA]</scope>
    <source>
        <strain evidence="2 3">Norway</strain>
        <plasmid evidence="3">Plasmid prln2</plasmid>
    </source>
</reference>
<accession>A0A2K9ZFM9</accession>
<evidence type="ECO:0000313" key="2">
    <source>
        <dbReference type="EMBL" id="AUW46851.1"/>
    </source>
</evidence>
<dbReference type="InterPro" id="IPR029045">
    <property type="entry name" value="ClpP/crotonase-like_dom_sf"/>
</dbReference>
<feature type="compositionally biased region" description="Polar residues" evidence="1">
    <location>
        <begin position="211"/>
        <end position="221"/>
    </location>
</feature>
<dbReference type="EMBL" id="CP025014">
    <property type="protein sequence ID" value="AUW46851.1"/>
    <property type="molecule type" value="Genomic_DNA"/>
</dbReference>